<evidence type="ECO:0000313" key="1">
    <source>
        <dbReference type="EMBL" id="EGJ71535.1"/>
    </source>
</evidence>
<evidence type="ECO:0000313" key="2">
    <source>
        <dbReference type="Proteomes" id="UP000018439"/>
    </source>
</evidence>
<keyword evidence="2" id="KW-1185">Reference proteome</keyword>
<proteinExistence type="predicted"/>
<accession>F3ZNV9</accession>
<name>F3ZNV9_9BACE</name>
<dbReference type="InterPro" id="IPR036249">
    <property type="entry name" value="Thioredoxin-like_sf"/>
</dbReference>
<dbReference type="HOGENOM" id="CLU_477909_0_0_10"/>
<dbReference type="OrthoDB" id="1068802at2"/>
<dbReference type="EMBL" id="CM001167">
    <property type="protein sequence ID" value="EGJ71535.1"/>
    <property type="molecule type" value="Genomic_DNA"/>
</dbReference>
<dbReference type="AlphaFoldDB" id="F3ZNV9"/>
<protein>
    <recommendedName>
        <fullName evidence="3">Thioredoxin domain-containing protein</fullName>
    </recommendedName>
</protein>
<gene>
    <name evidence="1" type="ORF">Bcop_1337</name>
</gene>
<dbReference type="Proteomes" id="UP000018439">
    <property type="component" value="Chromosome"/>
</dbReference>
<dbReference type="STRING" id="679937.Bcop_1337"/>
<evidence type="ECO:0008006" key="3">
    <source>
        <dbReference type="Google" id="ProtNLM"/>
    </source>
</evidence>
<sequence>MEANDLQIRQKTNTESLLRAYIMLSNDTIKEDETVYALIYAPMNCPRCEVAIPAFQKLLKKNDSKNKLLLITVYDNLELARAYNIKHNYDADFYLYDTNDLYKDIFSFNSNGMFGLYLLKINLSQGRLMTGGQYIVLDKKFINELVDYEGIMDAHNYEQNEDIDEDEIDYPVRDQELSYTDHYIQEEKEFLISSVYGKITYDNDYLIFTDVLSNGAMVFHKDEKKDALVFNSFIEADSLEKRKFITIPDELFQEEIKKGFVFYIACESQLRDGEILSIAYSLPYIEIEKEVDGVKHLGFYNSPAIINRNLVSNSKEEMYSYNINIFEESFFYTHYNFSSIKNCIAVGTRKLTWPIEFEAEDYMFDMERNPFNPLFYTYKNPYITLFDKNGDVLLRFGDLEACHEKSLTGYYYTNPLVVYNKNRVVYTDGYSGKIYDASYNEDKIIPDKFYTIYNVDIENFPEPDSTKFYTQEYIKPYNKFFYRRVEALEVTDDYIGCLVKYSLSSEIDFKKDQYSFISINRKNDEISTFHLPLYLDKRVIGYGLTKNEGKIKPFILVKDNKSFLRIYNCN</sequence>
<organism evidence="1 2">
    <name type="scientific">Bacteroides coprosuis DSM 18011</name>
    <dbReference type="NCBI Taxonomy" id="679937"/>
    <lineage>
        <taxon>Bacteria</taxon>
        <taxon>Pseudomonadati</taxon>
        <taxon>Bacteroidota</taxon>
        <taxon>Bacteroidia</taxon>
        <taxon>Bacteroidales</taxon>
        <taxon>Bacteroidaceae</taxon>
        <taxon>Bacteroides</taxon>
    </lineage>
</organism>
<reference evidence="1 2" key="1">
    <citation type="journal article" date="2011" name="Stand. Genomic Sci.">
        <title>Non-contiguous finished genome sequence of Bacteroides coprosuis type strain (PC139).</title>
        <authorList>
            <person name="Land M."/>
            <person name="Held B."/>
            <person name="Gronow S."/>
            <person name="Abt B."/>
            <person name="Lucas S."/>
            <person name="Del Rio T.G."/>
            <person name="Nolan M."/>
            <person name="Tice H."/>
            <person name="Cheng J.F."/>
            <person name="Pitluck S."/>
            <person name="Liolios K."/>
            <person name="Pagani I."/>
            <person name="Ivanova N."/>
            <person name="Mavromatis K."/>
            <person name="Mikhailova N."/>
            <person name="Pati A."/>
            <person name="Tapia R."/>
            <person name="Han C."/>
            <person name="Goodwin L."/>
            <person name="Chen A."/>
            <person name="Palaniappan K."/>
            <person name="Hauser L."/>
            <person name="Brambilla E.M."/>
            <person name="Rohde M."/>
            <person name="Goker M."/>
            <person name="Detter J.C."/>
            <person name="Woyke T."/>
            <person name="Bristow J."/>
            <person name="Eisen J.A."/>
            <person name="Markowitz V."/>
            <person name="Hugenholtz P."/>
            <person name="Kyrpides N.C."/>
            <person name="Klenk H.P."/>
            <person name="Lapidus A."/>
        </authorList>
    </citation>
    <scope>NUCLEOTIDE SEQUENCE</scope>
    <source>
        <strain evidence="1 2">DSM 18011</strain>
    </source>
</reference>
<dbReference type="SUPFAM" id="SSF52833">
    <property type="entry name" value="Thioredoxin-like"/>
    <property type="match status" value="1"/>
</dbReference>
<dbReference type="eggNOG" id="ENOG5030MWI">
    <property type="taxonomic scope" value="Bacteria"/>
</dbReference>